<feature type="transmembrane region" description="Helical" evidence="1">
    <location>
        <begin position="992"/>
        <end position="1018"/>
    </location>
</feature>
<dbReference type="Gene3D" id="3.30.70.1320">
    <property type="entry name" value="Multidrug efflux transporter AcrB pore domain like"/>
    <property type="match status" value="1"/>
</dbReference>
<keyword evidence="1" id="KW-0812">Transmembrane</keyword>
<feature type="transmembrane region" description="Helical" evidence="1">
    <location>
        <begin position="889"/>
        <end position="909"/>
    </location>
</feature>
<reference evidence="3" key="1">
    <citation type="journal article" date="2019" name="Int. J. Syst. Evol. Microbiol.">
        <title>The Global Catalogue of Microorganisms (GCM) 10K type strain sequencing project: providing services to taxonomists for standard genome sequencing and annotation.</title>
        <authorList>
            <consortium name="The Broad Institute Genomics Platform"/>
            <consortium name="The Broad Institute Genome Sequencing Center for Infectious Disease"/>
            <person name="Wu L."/>
            <person name="Ma J."/>
        </authorList>
    </citation>
    <scope>NUCLEOTIDE SEQUENCE [LARGE SCALE GENOMIC DNA]</scope>
    <source>
        <strain evidence="3">JCM 17805</strain>
    </source>
</reference>
<keyword evidence="3" id="KW-1185">Reference proteome</keyword>
<protein>
    <submittedName>
        <fullName evidence="2">Efflux RND transporter permease subunit</fullName>
    </submittedName>
</protein>
<dbReference type="SUPFAM" id="SSF82693">
    <property type="entry name" value="Multidrug efflux transporter AcrB pore domain, PN1, PN2, PC1 and PC2 subdomains"/>
    <property type="match status" value="2"/>
</dbReference>
<dbReference type="SUPFAM" id="SSF82866">
    <property type="entry name" value="Multidrug efflux transporter AcrB transmembrane domain"/>
    <property type="match status" value="2"/>
</dbReference>
<feature type="transmembrane region" description="Helical" evidence="1">
    <location>
        <begin position="915"/>
        <end position="940"/>
    </location>
</feature>
<dbReference type="Gene3D" id="3.30.70.1440">
    <property type="entry name" value="Multidrug efflux transporter AcrB pore domain"/>
    <property type="match status" value="1"/>
</dbReference>
<feature type="transmembrane region" description="Helical" evidence="1">
    <location>
        <begin position="360"/>
        <end position="379"/>
    </location>
</feature>
<dbReference type="PANTHER" id="PTHR32063">
    <property type="match status" value="1"/>
</dbReference>
<feature type="transmembrane region" description="Helical" evidence="1">
    <location>
        <begin position="336"/>
        <end position="355"/>
    </location>
</feature>
<feature type="transmembrane region" description="Helical" evidence="1">
    <location>
        <begin position="391"/>
        <end position="413"/>
    </location>
</feature>
<evidence type="ECO:0000313" key="2">
    <source>
        <dbReference type="EMBL" id="GAA4651645.1"/>
    </source>
</evidence>
<keyword evidence="1" id="KW-0472">Membrane</keyword>
<dbReference type="PANTHER" id="PTHR32063:SF33">
    <property type="entry name" value="RND SUPERFAMILY EFFLUX PUMP PERMEASE COMPONENT"/>
    <property type="match status" value="1"/>
</dbReference>
<organism evidence="2 3">
    <name type="scientific">Kistimonas scapharcae</name>
    <dbReference type="NCBI Taxonomy" id="1036133"/>
    <lineage>
        <taxon>Bacteria</taxon>
        <taxon>Pseudomonadati</taxon>
        <taxon>Pseudomonadota</taxon>
        <taxon>Gammaproteobacteria</taxon>
        <taxon>Oceanospirillales</taxon>
        <taxon>Endozoicomonadaceae</taxon>
        <taxon>Kistimonas</taxon>
    </lineage>
</organism>
<accession>A0ABP8V6I7</accession>
<sequence>MSRASLNRGPIAWMVNNRVTPNLLMLFLLIGGLMLSMQIRKEVFPEFTLDMVNVSVAYSGATPEEVEQGIVLAIENEIRGIEGIEEITARASEGSAMVSAELMNGANPDRTLQEIEQAVGRISTFPEEAEKPIVSLGGRKHAVLDLVLHGNVNEVTLREQAETIRDQLLQSPGITQAELDGARNYEIQVEVNRDTLRRYQLTLTDVANTIRNSALDLSGGTLKTEGGEISLQVQERRDWAREFAGIPLLTTPEGGLLTLGDVASVNDGFEDSDVYNTWNGDPSIAITVYRVGDQTPIGISDVVHDALSDITAELPPGISLVVADDDSDIYRARMDLLLKNAFMGLLLVLVVLGLFLEFRLAFWVTMGIPISFLGALLILPGLDVSINMVSMFAFIIALGIVVDDAIIAGENIYENMQQGMDFHKAAIIGTRQVAVPLTFSILTNVVAFLPILFLPGFLGKIFMVIPIVVISVFLISWIESLFILPAHLAWMKKRPTSQLGRRLDHFQESVDRRLQGFIQQRYQPAIAQIMHHRYLTMAIGIALLMIAIAFMGSGRLGFTLMPRTESDRATATATLPYGNPLSQAEAIREQLEKAAHQVAQNNGGDRLLNSIEARINGNEVKVFMHLQENGIRPVSTTEVTHLWREAVGQIPGIQGLAFSATGRGPGGGSALTVELSHRNTALLKAASEQLAEDLAQFQGVSDIENTFASGKPQLSFKIRPEGRSLGLTARDLATQVRSSFYGAQAFRQQRGSNEVKVMVRLPEYQRISEYDLEQLMIRTPAGDDVPLFQIADVIRDESASTINRRNGRRTVDVRADVTPLGKTPQVIAALEKSAFPELQAAYPGLDISLQGRQADERESLSSMVTGGALALMMLYLLLAIPFRSYSQPFVVMAVIPFGVVGAVIGHVLMGYTLSMVSLFGIVALCGVVVNDSLIMVDYANQQRQKGLDGYEAIKQAGVRRFRPIMLTTITTFGGLAPMIFETSRQARFMIPMAISLGFGILFATLITLVLLPCLYGILEDSKALFTSGSDHQTASNP</sequence>
<dbReference type="Gene3D" id="3.30.70.1430">
    <property type="entry name" value="Multidrug efflux transporter AcrB pore domain"/>
    <property type="match status" value="2"/>
</dbReference>
<feature type="transmembrane region" description="Helical" evidence="1">
    <location>
        <begin position="961"/>
        <end position="980"/>
    </location>
</feature>
<keyword evidence="1" id="KW-1133">Transmembrane helix</keyword>
<feature type="transmembrane region" description="Helical" evidence="1">
    <location>
        <begin position="534"/>
        <end position="558"/>
    </location>
</feature>
<evidence type="ECO:0000256" key="1">
    <source>
        <dbReference type="SAM" id="Phobius"/>
    </source>
</evidence>
<feature type="transmembrane region" description="Helical" evidence="1">
    <location>
        <begin position="860"/>
        <end position="882"/>
    </location>
</feature>
<comment type="caution">
    <text evidence="2">The sequence shown here is derived from an EMBL/GenBank/DDBJ whole genome shotgun (WGS) entry which is preliminary data.</text>
</comment>
<dbReference type="Proteomes" id="UP001500604">
    <property type="component" value="Unassembled WGS sequence"/>
</dbReference>
<dbReference type="PRINTS" id="PR00702">
    <property type="entry name" value="ACRIFLAVINRP"/>
</dbReference>
<dbReference type="Gene3D" id="3.30.2090.10">
    <property type="entry name" value="Multidrug efflux transporter AcrB TolC docking domain, DN and DC subdomains"/>
    <property type="match status" value="2"/>
</dbReference>
<feature type="transmembrane region" description="Helical" evidence="1">
    <location>
        <begin position="433"/>
        <end position="455"/>
    </location>
</feature>
<dbReference type="Gene3D" id="1.20.1640.10">
    <property type="entry name" value="Multidrug efflux transporter AcrB transmembrane domain"/>
    <property type="match status" value="2"/>
</dbReference>
<dbReference type="SUPFAM" id="SSF82714">
    <property type="entry name" value="Multidrug efflux transporter AcrB TolC docking domain, DN and DC subdomains"/>
    <property type="match status" value="2"/>
</dbReference>
<proteinExistence type="predicted"/>
<dbReference type="InterPro" id="IPR001036">
    <property type="entry name" value="Acrflvin-R"/>
</dbReference>
<feature type="transmembrane region" description="Helical" evidence="1">
    <location>
        <begin position="461"/>
        <end position="484"/>
    </location>
</feature>
<name>A0ABP8V6I7_9GAMM</name>
<dbReference type="RefSeq" id="WP_345198063.1">
    <property type="nucleotide sequence ID" value="NZ_BAABFL010000458.1"/>
</dbReference>
<dbReference type="Pfam" id="PF00873">
    <property type="entry name" value="ACR_tran"/>
    <property type="match status" value="1"/>
</dbReference>
<dbReference type="EMBL" id="BAABFL010000458">
    <property type="protein sequence ID" value="GAA4651645.1"/>
    <property type="molecule type" value="Genomic_DNA"/>
</dbReference>
<dbReference type="InterPro" id="IPR027463">
    <property type="entry name" value="AcrB_DN_DC_subdom"/>
</dbReference>
<gene>
    <name evidence="2" type="ORF">GCM10023116_39290</name>
</gene>
<evidence type="ECO:0000313" key="3">
    <source>
        <dbReference type="Proteomes" id="UP001500604"/>
    </source>
</evidence>